<evidence type="ECO:0000313" key="3">
    <source>
        <dbReference type="Proteomes" id="UP000077857"/>
    </source>
</evidence>
<name>A0A177N3M2_9GAMM</name>
<dbReference type="CDD" id="cd14852">
    <property type="entry name" value="LD-carboxypeptidase"/>
    <property type="match status" value="1"/>
</dbReference>
<proteinExistence type="predicted"/>
<dbReference type="RefSeq" id="WP_064042034.1">
    <property type="nucleotide sequence ID" value="NZ_LUUJ01000110.1"/>
</dbReference>
<evidence type="ECO:0000259" key="1">
    <source>
        <dbReference type="Pfam" id="PF02557"/>
    </source>
</evidence>
<dbReference type="PANTHER" id="PTHR34385">
    <property type="entry name" value="D-ALANYL-D-ALANINE CARBOXYPEPTIDASE"/>
    <property type="match status" value="1"/>
</dbReference>
<evidence type="ECO:0000313" key="2">
    <source>
        <dbReference type="EMBL" id="OAI12482.1"/>
    </source>
</evidence>
<dbReference type="Pfam" id="PF02557">
    <property type="entry name" value="VanY"/>
    <property type="match status" value="1"/>
</dbReference>
<dbReference type="Gene3D" id="3.30.1380.10">
    <property type="match status" value="1"/>
</dbReference>
<dbReference type="GO" id="GO:0008233">
    <property type="term" value="F:peptidase activity"/>
    <property type="evidence" value="ECO:0007669"/>
    <property type="project" value="InterPro"/>
</dbReference>
<sequence length="192" mass="20813">MAHSLETETCDPRAICQALGIAVEAVEARGLRLYPAAERLAVADVDRNGKPFFMTPAAGRAWQAMKAVAAADGIEIYLISAYRSVERQAELIRAKLDAGAAIGDILTVLAPPGYSEHHTGRALDLTCPDAPAVQLGFELTAAFAWLQANAGRFGYVMSYPPGNASGYRYEPWHWCFRASEQDLRLEKISGTV</sequence>
<dbReference type="InterPro" id="IPR009045">
    <property type="entry name" value="Zn_M74/Hedgehog-like"/>
</dbReference>
<comment type="caution">
    <text evidence="2">The sequence shown here is derived from an EMBL/GenBank/DDBJ whole genome shotgun (WGS) entry which is preliminary data.</text>
</comment>
<gene>
    <name evidence="2" type="ORF">A1507_03120</name>
</gene>
<dbReference type="Proteomes" id="UP000077857">
    <property type="component" value="Unassembled WGS sequence"/>
</dbReference>
<dbReference type="InterPro" id="IPR052179">
    <property type="entry name" value="DD-CPase-like"/>
</dbReference>
<accession>A0A177N3M2</accession>
<dbReference type="InterPro" id="IPR003709">
    <property type="entry name" value="VanY-like_core_dom"/>
</dbReference>
<dbReference type="EMBL" id="LUUJ01000110">
    <property type="protein sequence ID" value="OAI12482.1"/>
    <property type="molecule type" value="Genomic_DNA"/>
</dbReference>
<dbReference type="PANTHER" id="PTHR34385:SF1">
    <property type="entry name" value="PEPTIDOGLYCAN L-ALANYL-D-GLUTAMATE ENDOPEPTIDASE CWLK"/>
    <property type="match status" value="1"/>
</dbReference>
<dbReference type="AlphaFoldDB" id="A0A177N3M2"/>
<feature type="domain" description="D-alanyl-D-alanine carboxypeptidase-like core" evidence="1">
    <location>
        <begin position="54"/>
        <end position="177"/>
    </location>
</feature>
<reference evidence="2 3" key="1">
    <citation type="submission" date="2016-03" db="EMBL/GenBank/DDBJ databases">
        <authorList>
            <person name="Ploux O."/>
        </authorList>
    </citation>
    <scope>NUCLEOTIDE SEQUENCE [LARGE SCALE GENOMIC DNA]</scope>
    <source>
        <strain evidence="2 3">R-45378</strain>
    </source>
</reference>
<dbReference type="SUPFAM" id="SSF55166">
    <property type="entry name" value="Hedgehog/DD-peptidase"/>
    <property type="match status" value="1"/>
</dbReference>
<dbReference type="InterPro" id="IPR058193">
    <property type="entry name" value="VanY/YodJ_core_dom"/>
</dbReference>
<organism evidence="2 3">
    <name type="scientific">Methylomonas koyamae</name>
    <dbReference type="NCBI Taxonomy" id="702114"/>
    <lineage>
        <taxon>Bacteria</taxon>
        <taxon>Pseudomonadati</taxon>
        <taxon>Pseudomonadota</taxon>
        <taxon>Gammaproteobacteria</taxon>
        <taxon>Methylococcales</taxon>
        <taxon>Methylococcaceae</taxon>
        <taxon>Methylomonas</taxon>
    </lineage>
</organism>
<dbReference type="OrthoDB" id="9792074at2"/>
<protein>
    <recommendedName>
        <fullName evidence="1">D-alanyl-D-alanine carboxypeptidase-like core domain-containing protein</fullName>
    </recommendedName>
</protein>
<dbReference type="GO" id="GO:0006508">
    <property type="term" value="P:proteolysis"/>
    <property type="evidence" value="ECO:0007669"/>
    <property type="project" value="InterPro"/>
</dbReference>